<gene>
    <name evidence="5" type="ORF">GCM10009721_37030</name>
</gene>
<comment type="similarity">
    <text evidence="3">Belongs to the glycosyl hydrolase 130 family.</text>
</comment>
<keyword evidence="1" id="KW-0328">Glycosyltransferase</keyword>
<proteinExistence type="inferred from homology"/>
<organism evidence="5 6">
    <name type="scientific">Terrabacter tumescens</name>
    <dbReference type="NCBI Taxonomy" id="60443"/>
    <lineage>
        <taxon>Bacteria</taxon>
        <taxon>Bacillati</taxon>
        <taxon>Actinomycetota</taxon>
        <taxon>Actinomycetes</taxon>
        <taxon>Micrococcales</taxon>
        <taxon>Intrasporangiaceae</taxon>
        <taxon>Terrabacter</taxon>
    </lineage>
</organism>
<dbReference type="InterPro" id="IPR023296">
    <property type="entry name" value="Glyco_hydro_beta-prop_sf"/>
</dbReference>
<keyword evidence="2" id="KW-0808">Transferase</keyword>
<dbReference type="PROSITE" id="PS50022">
    <property type="entry name" value="FA58C_3"/>
    <property type="match status" value="1"/>
</dbReference>
<dbReference type="RefSeq" id="WP_081920644.1">
    <property type="nucleotide sequence ID" value="NZ_BMNZ01000008.1"/>
</dbReference>
<dbReference type="Pfam" id="PF04041">
    <property type="entry name" value="Glyco_hydro_130"/>
    <property type="match status" value="2"/>
</dbReference>
<dbReference type="Pfam" id="PF00754">
    <property type="entry name" value="F5_F8_type_C"/>
    <property type="match status" value="1"/>
</dbReference>
<keyword evidence="6" id="KW-1185">Reference proteome</keyword>
<sequence length="447" mass="49068">MSFPIGPFEKYSGNPILRPDPAHDWESAFLYNPCATVVGGRVAMLYRAQNATKVSSIGLAWSRDGYTFERRPEPVLVPTEPYETPGGCEDPRVVHVGDTYYLTYTGYDGKHALLCLATSKDLVNWTKHGPLFPDFRDFGHLSRAPWSKSGAILATPIDGWYWMYFGESWIYWARSRDLIAWEIADTGPTPPGPVARVDDVTFSPTTARYVRLLGVTPVTAYGYSVYEMEVRNGASGANLARGKSATASSQSLPATNAVDGDYSTRWAVSAGDRGRADSWLSVDLGQTTTVDRVAVYWEAATALVYRVQTSSDGTRWTDVATYDVSTQDDGVVARPVFDFEDQRLEPGPPPILTRDGKILLVYNGQTTGAGGFAKNSYSSGQMLIDPANPKVALARLERPFIAPSTGDEQNGQVNNVVFSEGLVEFRDTYFLYFGMADSVLGVATWKP</sequence>
<protein>
    <recommendedName>
        <fullName evidence="4">F5/8 type C domain-containing protein</fullName>
    </recommendedName>
</protein>
<dbReference type="CDD" id="cd18610">
    <property type="entry name" value="GH130_BT3780-like"/>
    <property type="match status" value="1"/>
</dbReference>
<dbReference type="EMBL" id="BMNZ01000008">
    <property type="protein sequence ID" value="GGN06091.1"/>
    <property type="molecule type" value="Genomic_DNA"/>
</dbReference>
<dbReference type="InterPro" id="IPR000421">
    <property type="entry name" value="FA58C"/>
</dbReference>
<reference evidence="6" key="1">
    <citation type="journal article" date="2019" name="Int. J. Syst. Evol. Microbiol.">
        <title>The Global Catalogue of Microorganisms (GCM) 10K type strain sequencing project: providing services to taxonomists for standard genome sequencing and annotation.</title>
        <authorList>
            <consortium name="The Broad Institute Genomics Platform"/>
            <consortium name="The Broad Institute Genome Sequencing Center for Infectious Disease"/>
            <person name="Wu L."/>
            <person name="Ma J."/>
        </authorList>
    </citation>
    <scope>NUCLEOTIDE SEQUENCE [LARGE SCALE GENOMIC DNA]</scope>
    <source>
        <strain evidence="6">JCM 1365</strain>
    </source>
</reference>
<dbReference type="InterPro" id="IPR008979">
    <property type="entry name" value="Galactose-bd-like_sf"/>
</dbReference>
<dbReference type="PANTHER" id="PTHR34106">
    <property type="entry name" value="GLYCOSIDASE"/>
    <property type="match status" value="1"/>
</dbReference>
<dbReference type="Proteomes" id="UP000623461">
    <property type="component" value="Unassembled WGS sequence"/>
</dbReference>
<dbReference type="InterPro" id="IPR007184">
    <property type="entry name" value="Mannoside_phosphorylase"/>
</dbReference>
<name>A0ABQ2IEK8_9MICO</name>
<comment type="caution">
    <text evidence="5">The sequence shown here is derived from an EMBL/GenBank/DDBJ whole genome shotgun (WGS) entry which is preliminary data.</text>
</comment>
<dbReference type="SUPFAM" id="SSF75005">
    <property type="entry name" value="Arabinanase/levansucrase/invertase"/>
    <property type="match status" value="2"/>
</dbReference>
<dbReference type="SUPFAM" id="SSF49785">
    <property type="entry name" value="Galactose-binding domain-like"/>
    <property type="match status" value="1"/>
</dbReference>
<evidence type="ECO:0000256" key="3">
    <source>
        <dbReference type="ARBA" id="ARBA00024356"/>
    </source>
</evidence>
<dbReference type="PANTHER" id="PTHR34106:SF5">
    <property type="entry name" value="GLYCOSIDASE"/>
    <property type="match status" value="1"/>
</dbReference>
<evidence type="ECO:0000313" key="5">
    <source>
        <dbReference type="EMBL" id="GGN06091.1"/>
    </source>
</evidence>
<evidence type="ECO:0000313" key="6">
    <source>
        <dbReference type="Proteomes" id="UP000623461"/>
    </source>
</evidence>
<evidence type="ECO:0000256" key="2">
    <source>
        <dbReference type="ARBA" id="ARBA00022679"/>
    </source>
</evidence>
<evidence type="ECO:0000259" key="4">
    <source>
        <dbReference type="PROSITE" id="PS50022"/>
    </source>
</evidence>
<evidence type="ECO:0000256" key="1">
    <source>
        <dbReference type="ARBA" id="ARBA00022676"/>
    </source>
</evidence>
<accession>A0ABQ2IEK8</accession>
<dbReference type="Gene3D" id="2.115.10.20">
    <property type="entry name" value="Glycosyl hydrolase domain, family 43"/>
    <property type="match status" value="2"/>
</dbReference>
<feature type="domain" description="F5/8 type C" evidence="4">
    <location>
        <begin position="223"/>
        <end position="319"/>
    </location>
</feature>